<dbReference type="Pfam" id="PF21038">
    <property type="entry name" value="CEP104_N"/>
    <property type="match status" value="1"/>
</dbReference>
<dbReference type="InterPro" id="IPR011989">
    <property type="entry name" value="ARM-like"/>
</dbReference>
<protein>
    <recommendedName>
        <fullName evidence="2">Centrosomal protein CEP104 N-terminal domain-containing protein</fullName>
    </recommendedName>
</protein>
<accession>A0A6G0XHC8</accession>
<comment type="caution">
    <text evidence="3">The sequence shown here is derived from an EMBL/GenBank/DDBJ whole genome shotgun (WGS) entry which is preliminary data.</text>
</comment>
<dbReference type="InterPro" id="IPR052607">
    <property type="entry name" value="CEP104-like"/>
</dbReference>
<dbReference type="AlphaFoldDB" id="A0A6G0XHC8"/>
<feature type="compositionally biased region" description="Low complexity" evidence="1">
    <location>
        <begin position="243"/>
        <end position="257"/>
    </location>
</feature>
<gene>
    <name evidence="3" type="ORF">Ae201684_004837</name>
</gene>
<evidence type="ECO:0000259" key="2">
    <source>
        <dbReference type="Pfam" id="PF21038"/>
    </source>
</evidence>
<feature type="domain" description="Centrosomal protein CEP104 N-terminal" evidence="2">
    <location>
        <begin position="374"/>
        <end position="488"/>
    </location>
</feature>
<dbReference type="PANTHER" id="PTHR13371:SF0">
    <property type="entry name" value="CENTROSOMAL PROTEIN OF 104 KDA"/>
    <property type="match status" value="1"/>
</dbReference>
<dbReference type="Gene3D" id="4.10.860.10">
    <property type="entry name" value="UVR domain"/>
    <property type="match status" value="1"/>
</dbReference>
<evidence type="ECO:0000313" key="3">
    <source>
        <dbReference type="EMBL" id="KAF0739667.1"/>
    </source>
</evidence>
<dbReference type="EMBL" id="VJMJ01000063">
    <property type="protein sequence ID" value="KAF0739667.1"/>
    <property type="molecule type" value="Genomic_DNA"/>
</dbReference>
<proteinExistence type="predicted"/>
<feature type="region of interest" description="Disordered" evidence="1">
    <location>
        <begin position="207"/>
        <end position="296"/>
    </location>
</feature>
<sequence>MTEGPCLLVGMQEDKKDEHSIEQLAQDVVNSLVSIGCRLVCIDFDATFLQIHTNGAWKESAQDLLQYVRPLFVHLLPLLAVVRPSVSIAVVTFSSQVSLIREVLSLCYASSLSDSIIIRGDDEAWTITHEEATDYTGIDAHHLSLSRRTKFPYVASAALEASRRDGLQPIKSCHTVLIDDCEDNVFLAIECGIPAIHYDSRHFPQRVQAEMKRRKRKSTHESTPHSAVRRLSIQSPPPAGDSSSKTTTTAIKTIRTAPSPTRSCTPSKERKPKPHFCTPSPVTKLRVSNSIGKPKPKRYTKLKTMAEETRCLEESDGKIIATALHTTDWQYCLHFEMGSGMTQIPFLVAAASSEDDEHPALHLQAHQATTSNQGWQSAKFCDYPQDLVLIVNHGKPVDVAKVELLIHQTKIPTQIELYSKDQTMPNYRKLGYVVVDSNKATQYQARELKTISLDCRAITSFKFVIQGCHTNILNVFSQVGIVSVALFGPQGMSKSPQSPKKPMDSQLSPVRTTMANQVPNDDPLDANLSSHQTTFRKVLERLREQRDKRIESEDYLAAKQIKEVEDQVLQCSHQLHQLQRQKLDAISRQDFDTASLLKDEIDQLAAKVSTSVQTILPRAPASHGSSRASSPRRKRQQSPPKNAHITLQPLHYGKSEPSIAEPMDAKLAEACQGIEAYVKPSILCQAFSQDEKLRKPAVRELVATLKALPQHDEAPFVWSTLLPWLRFGLAQLSYHIFSTACACTLATVATFQSSRELVAGAPSLISILIQRLGDNAAKARNKAGVVLLELANEKDGLGRQCILSNIVAFQTTAATPTNWRLLQNLTRVLTTLLIDFECPIEATDIRTMLSFIHGQNGFGHAQTSVCDATTQFIVAIYHRLGPAADASLTTYLSLSQRAEYKKMLADEWSIVVE</sequence>
<dbReference type="Gene3D" id="1.25.10.10">
    <property type="entry name" value="Leucine-rich Repeat Variant"/>
    <property type="match status" value="1"/>
</dbReference>
<reference evidence="3 4" key="1">
    <citation type="submission" date="2019-07" db="EMBL/GenBank/DDBJ databases">
        <title>Genomics analysis of Aphanomyces spp. identifies a new class of oomycete effector associated with host adaptation.</title>
        <authorList>
            <person name="Gaulin E."/>
        </authorList>
    </citation>
    <scope>NUCLEOTIDE SEQUENCE [LARGE SCALE GENOMIC DNA]</scope>
    <source>
        <strain evidence="3 4">ATCC 201684</strain>
    </source>
</reference>
<keyword evidence="4" id="KW-1185">Reference proteome</keyword>
<dbReference type="VEuPathDB" id="FungiDB:AeMF1_001204"/>
<dbReference type="InterPro" id="IPR048739">
    <property type="entry name" value="CEP104_N"/>
</dbReference>
<organism evidence="3 4">
    <name type="scientific">Aphanomyces euteiches</name>
    <dbReference type="NCBI Taxonomy" id="100861"/>
    <lineage>
        <taxon>Eukaryota</taxon>
        <taxon>Sar</taxon>
        <taxon>Stramenopiles</taxon>
        <taxon>Oomycota</taxon>
        <taxon>Saprolegniomycetes</taxon>
        <taxon>Saprolegniales</taxon>
        <taxon>Verrucalvaceae</taxon>
        <taxon>Aphanomyces</taxon>
    </lineage>
</organism>
<dbReference type="GO" id="GO:0005929">
    <property type="term" value="C:cilium"/>
    <property type="evidence" value="ECO:0007669"/>
    <property type="project" value="TreeGrafter"/>
</dbReference>
<dbReference type="Proteomes" id="UP000481153">
    <property type="component" value="Unassembled WGS sequence"/>
</dbReference>
<feature type="region of interest" description="Disordered" evidence="1">
    <location>
        <begin position="615"/>
        <end position="649"/>
    </location>
</feature>
<dbReference type="PANTHER" id="PTHR13371">
    <property type="entry name" value="GLYCINE-, GLUTAMATE-, THIENYLCYCLOHEXYLPIPERIDINE-BINDING PROTEIN"/>
    <property type="match status" value="1"/>
</dbReference>
<dbReference type="Pfam" id="PF21040">
    <property type="entry name" value="CEP104-like_TOG"/>
    <property type="match status" value="1"/>
</dbReference>
<evidence type="ECO:0000313" key="4">
    <source>
        <dbReference type="Proteomes" id="UP000481153"/>
    </source>
</evidence>
<name>A0A6G0XHC8_9STRA</name>
<evidence type="ECO:0000256" key="1">
    <source>
        <dbReference type="SAM" id="MobiDB-lite"/>
    </source>
</evidence>